<dbReference type="EMBL" id="CADCWO010000032">
    <property type="protein sequence ID" value="CAA9559151.1"/>
    <property type="molecule type" value="Genomic_DNA"/>
</dbReference>
<accession>A0A6J4UUW8</accession>
<name>A0A6J4UUW8_9CYAN</name>
<feature type="non-terminal residue" evidence="1">
    <location>
        <position position="1"/>
    </location>
</feature>
<feature type="non-terminal residue" evidence="1">
    <location>
        <position position="53"/>
    </location>
</feature>
<sequence length="53" mass="6000">VFLHHCFTLLDHGFTPFHGGFTIHFPGSPAVFWHLEISRRHPLQQQGSSGTCL</sequence>
<reference evidence="1" key="1">
    <citation type="submission" date="2020-02" db="EMBL/GenBank/DDBJ databases">
        <authorList>
            <person name="Meier V. D."/>
        </authorList>
    </citation>
    <scope>NUCLEOTIDE SEQUENCE</scope>
    <source>
        <strain evidence="1">AVDCRST_MAG81</strain>
    </source>
</reference>
<organism evidence="1">
    <name type="scientific">uncultured Synechococcales cyanobacterium</name>
    <dbReference type="NCBI Taxonomy" id="1936017"/>
    <lineage>
        <taxon>Bacteria</taxon>
        <taxon>Bacillati</taxon>
        <taxon>Cyanobacteriota</taxon>
        <taxon>Cyanophyceae</taxon>
        <taxon>Synechococcales</taxon>
        <taxon>environmental samples</taxon>
    </lineage>
</organism>
<protein>
    <submittedName>
        <fullName evidence="1">Uncharacterized protein</fullName>
    </submittedName>
</protein>
<evidence type="ECO:0000313" key="1">
    <source>
        <dbReference type="EMBL" id="CAA9559151.1"/>
    </source>
</evidence>
<proteinExistence type="predicted"/>
<gene>
    <name evidence="1" type="ORF">AVDCRST_MAG81-738</name>
</gene>
<dbReference type="AlphaFoldDB" id="A0A6J4UUW8"/>